<dbReference type="Pfam" id="PF02801">
    <property type="entry name" value="Ketoacyl-synt_C"/>
    <property type="match status" value="1"/>
</dbReference>
<comment type="pathway">
    <text evidence="1">Lipid metabolism; fatty acid biosynthesis.</text>
</comment>
<dbReference type="InterPro" id="IPR000794">
    <property type="entry name" value="Beta-ketoacyl_synthase"/>
</dbReference>
<protein>
    <submittedName>
        <fullName evidence="6">3-oxoacyl-(Acyl-carrier-protein) synthase</fullName>
    </submittedName>
</protein>
<name>A0ABU1M230_9BURK</name>
<evidence type="ECO:0000313" key="6">
    <source>
        <dbReference type="EMBL" id="MDR6412830.1"/>
    </source>
</evidence>
<dbReference type="SMART" id="SM00825">
    <property type="entry name" value="PKS_KS"/>
    <property type="match status" value="1"/>
</dbReference>
<organism evidence="6 7">
    <name type="scientific">Paraburkholderia terricola</name>
    <dbReference type="NCBI Taxonomy" id="169427"/>
    <lineage>
        <taxon>Bacteria</taxon>
        <taxon>Pseudomonadati</taxon>
        <taxon>Pseudomonadota</taxon>
        <taxon>Betaproteobacteria</taxon>
        <taxon>Burkholderiales</taxon>
        <taxon>Burkholderiaceae</taxon>
        <taxon>Paraburkholderia</taxon>
    </lineage>
</organism>
<dbReference type="InterPro" id="IPR016039">
    <property type="entry name" value="Thiolase-like"/>
</dbReference>
<evidence type="ECO:0000259" key="5">
    <source>
        <dbReference type="PROSITE" id="PS52004"/>
    </source>
</evidence>
<dbReference type="Proteomes" id="UP001264340">
    <property type="component" value="Unassembled WGS sequence"/>
</dbReference>
<dbReference type="PANTHER" id="PTHR11712:SF336">
    <property type="entry name" value="3-OXOACYL-[ACYL-CARRIER-PROTEIN] SYNTHASE, MITOCHONDRIAL"/>
    <property type="match status" value="1"/>
</dbReference>
<evidence type="ECO:0000256" key="3">
    <source>
        <dbReference type="ARBA" id="ARBA00022679"/>
    </source>
</evidence>
<feature type="domain" description="Ketosynthase family 3 (KS3)" evidence="5">
    <location>
        <begin position="21"/>
        <end position="422"/>
    </location>
</feature>
<comment type="similarity">
    <text evidence="2 4">Belongs to the thiolase-like superfamily. Beta-ketoacyl-ACP synthases family.</text>
</comment>
<dbReference type="PANTHER" id="PTHR11712">
    <property type="entry name" value="POLYKETIDE SYNTHASE-RELATED"/>
    <property type="match status" value="1"/>
</dbReference>
<dbReference type="EMBL" id="JAVDRP010000025">
    <property type="protein sequence ID" value="MDR6412830.1"/>
    <property type="molecule type" value="Genomic_DNA"/>
</dbReference>
<accession>A0ABU1M230</accession>
<reference evidence="6 7" key="1">
    <citation type="submission" date="2023-07" db="EMBL/GenBank/DDBJ databases">
        <title>Sorghum-associated microbial communities from plants grown in Nebraska, USA.</title>
        <authorList>
            <person name="Schachtman D."/>
        </authorList>
    </citation>
    <scope>NUCLEOTIDE SEQUENCE [LARGE SCALE GENOMIC DNA]</scope>
    <source>
        <strain evidence="6 7">DS1316</strain>
    </source>
</reference>
<gene>
    <name evidence="6" type="ORF">J2804_006266</name>
</gene>
<dbReference type="CDD" id="cd00834">
    <property type="entry name" value="KAS_I_II"/>
    <property type="match status" value="1"/>
</dbReference>
<proteinExistence type="inferred from homology"/>
<evidence type="ECO:0000256" key="2">
    <source>
        <dbReference type="ARBA" id="ARBA00008467"/>
    </source>
</evidence>
<dbReference type="InterPro" id="IPR014031">
    <property type="entry name" value="Ketoacyl_synth_C"/>
</dbReference>
<sequence length="431" mass="45366">MDHSLLPPSDPFAIVPQGASGESVWVTGVGIVSSLGCNFSDFSAAIRAGRCGATVASAAFGHAKSALEMPVYKVNGFDPADHFDIDAHATMDPLVQFSLVAAREAVAMAGLAAGDVDPARAGICFGTAGGATHNRLRYGREIASGDMSNGSLMQDFPYHSACAHIMNEFGWSGSSLTISSSCASASVAIGKAYEAIRCGQADVMICGGAEFLGPISMAIMNSTRLLTKDAMRPFDETRTGFALGEGAGLICLESERHWRGRQATALCKLSGWGMAAEAYDPRTPEPTGRWQALAMTRALESARVDASAIQYINLNGNATEHDVSEVRAMRKVFGERYRRIPTSATKPMYGYLLGANGAVDAISVIAGMRQKFMPPTINLAKQDARCDIDCVPGTAAREASFQTALSLNAGLGGICCALILQDPAVPSRNHP</sequence>
<dbReference type="PROSITE" id="PS52004">
    <property type="entry name" value="KS3_2"/>
    <property type="match status" value="1"/>
</dbReference>
<dbReference type="InterPro" id="IPR020841">
    <property type="entry name" value="PKS_Beta-ketoAc_synthase_dom"/>
</dbReference>
<keyword evidence="7" id="KW-1185">Reference proteome</keyword>
<dbReference type="InterPro" id="IPR020615">
    <property type="entry name" value="Thiolase_acyl_enz_int_AS"/>
</dbReference>
<evidence type="ECO:0000256" key="4">
    <source>
        <dbReference type="RuleBase" id="RU003694"/>
    </source>
</evidence>
<dbReference type="Gene3D" id="3.40.47.10">
    <property type="match status" value="1"/>
</dbReference>
<dbReference type="RefSeq" id="WP_310127138.1">
    <property type="nucleotide sequence ID" value="NZ_JAVDQV010000021.1"/>
</dbReference>
<evidence type="ECO:0000256" key="1">
    <source>
        <dbReference type="ARBA" id="ARBA00005194"/>
    </source>
</evidence>
<comment type="caution">
    <text evidence="6">The sequence shown here is derived from an EMBL/GenBank/DDBJ whole genome shotgun (WGS) entry which is preliminary data.</text>
</comment>
<keyword evidence="3 4" id="KW-0808">Transferase</keyword>
<dbReference type="SUPFAM" id="SSF53901">
    <property type="entry name" value="Thiolase-like"/>
    <property type="match status" value="2"/>
</dbReference>
<evidence type="ECO:0000313" key="7">
    <source>
        <dbReference type="Proteomes" id="UP001264340"/>
    </source>
</evidence>
<dbReference type="Pfam" id="PF00109">
    <property type="entry name" value="ketoacyl-synt"/>
    <property type="match status" value="1"/>
</dbReference>
<dbReference type="PROSITE" id="PS00098">
    <property type="entry name" value="THIOLASE_1"/>
    <property type="match status" value="1"/>
</dbReference>
<dbReference type="InterPro" id="IPR014030">
    <property type="entry name" value="Ketoacyl_synth_N"/>
</dbReference>